<gene>
    <name evidence="2" type="ORF">B2J93_4805</name>
</gene>
<feature type="region of interest" description="Disordered" evidence="1">
    <location>
        <begin position="219"/>
        <end position="292"/>
    </location>
</feature>
<feature type="region of interest" description="Disordered" evidence="1">
    <location>
        <begin position="41"/>
        <end position="93"/>
    </location>
</feature>
<feature type="compositionally biased region" description="Polar residues" evidence="1">
    <location>
        <begin position="75"/>
        <end position="84"/>
    </location>
</feature>
<proteinExistence type="predicted"/>
<dbReference type="STRING" id="503106.A0A218Z0K6"/>
<reference evidence="2 3" key="1">
    <citation type="submission" date="2017-04" db="EMBL/GenBank/DDBJ databases">
        <title>Draft genome sequence of Marssonina coronaria NL1: causal agent of apple blotch.</title>
        <authorList>
            <person name="Cheng Q."/>
        </authorList>
    </citation>
    <scope>NUCLEOTIDE SEQUENCE [LARGE SCALE GENOMIC DNA]</scope>
    <source>
        <strain evidence="2 3">NL1</strain>
    </source>
</reference>
<evidence type="ECO:0000256" key="1">
    <source>
        <dbReference type="SAM" id="MobiDB-lite"/>
    </source>
</evidence>
<keyword evidence="3" id="KW-1185">Reference proteome</keyword>
<dbReference type="EMBL" id="MZNU01000292">
    <property type="protein sequence ID" value="OWP01073.1"/>
    <property type="molecule type" value="Genomic_DNA"/>
</dbReference>
<dbReference type="OrthoDB" id="409136at2759"/>
<feature type="compositionally biased region" description="Low complexity" evidence="1">
    <location>
        <begin position="63"/>
        <end position="74"/>
    </location>
</feature>
<comment type="caution">
    <text evidence="2">The sequence shown here is derived from an EMBL/GenBank/DDBJ whole genome shotgun (WGS) entry which is preliminary data.</text>
</comment>
<accession>A0A218Z0K6</accession>
<sequence>MAKLVDVCGHEGPGAFLGVATATFATPTAAQLASWKAVTSPTTSPMSAVESSSKRSESDSASRRSSVSTVLSTAPSTHQDQPSTSIPPPWHSNRTEAMTPIVYDYDLPCEFAAHGCLLRFHAERYEEWIAHTVSHFVGFAPPPSTVCIFCDDFYFDNAHDPYSNWRERMVHVGQHYQEHKVLERSRPDYLLTQYLHECGLIAPDEYERNMSYSERQPCDHLVGDGFQSPEMQQREHRNSRARERIYDLRKEERQMRRENGRGRKNETLRLAARPDKQDDDDDDDDDDDNDSAHKVLPFLRTERGIGDIGATMLSIIVGAEYLVATGGKTYSAGPNIFDLILHLFIS</sequence>
<evidence type="ECO:0000313" key="2">
    <source>
        <dbReference type="EMBL" id="OWP01073.1"/>
    </source>
</evidence>
<protein>
    <submittedName>
        <fullName evidence="2">Uncharacterized protein</fullName>
    </submittedName>
</protein>
<feature type="compositionally biased region" description="Basic and acidic residues" evidence="1">
    <location>
        <begin position="232"/>
        <end position="276"/>
    </location>
</feature>
<dbReference type="Proteomes" id="UP000242519">
    <property type="component" value="Unassembled WGS sequence"/>
</dbReference>
<feature type="compositionally biased region" description="Acidic residues" evidence="1">
    <location>
        <begin position="277"/>
        <end position="289"/>
    </location>
</feature>
<dbReference type="InParanoid" id="A0A218Z0K6"/>
<dbReference type="AlphaFoldDB" id="A0A218Z0K6"/>
<name>A0A218Z0K6_9HELO</name>
<evidence type="ECO:0000313" key="3">
    <source>
        <dbReference type="Proteomes" id="UP000242519"/>
    </source>
</evidence>
<feature type="compositionally biased region" description="Basic and acidic residues" evidence="1">
    <location>
        <begin position="52"/>
        <end position="62"/>
    </location>
</feature>
<organism evidence="2 3">
    <name type="scientific">Diplocarpon coronariae</name>
    <dbReference type="NCBI Taxonomy" id="2795749"/>
    <lineage>
        <taxon>Eukaryota</taxon>
        <taxon>Fungi</taxon>
        <taxon>Dikarya</taxon>
        <taxon>Ascomycota</taxon>
        <taxon>Pezizomycotina</taxon>
        <taxon>Leotiomycetes</taxon>
        <taxon>Helotiales</taxon>
        <taxon>Drepanopezizaceae</taxon>
        <taxon>Diplocarpon</taxon>
    </lineage>
</organism>